<reference evidence="4 5" key="1">
    <citation type="submission" date="2016-11" db="EMBL/GenBank/DDBJ databases">
        <authorList>
            <person name="Jaros S."/>
            <person name="Januszkiewicz K."/>
            <person name="Wedrychowicz H."/>
        </authorList>
    </citation>
    <scope>NUCLEOTIDE SEQUENCE [LARGE SCALE GENOMIC DNA]</scope>
    <source>
        <strain evidence="4 5">DSM 25661</strain>
    </source>
</reference>
<sequence>MRHLILFFLLATNIIYAQKNKTSENIPFNEKLEKLDKSQGLVNTFFGDDKLYFKIPKTVLGKDLLMVTRLKQIPGNYSPYTNAGSKTSEQMIHFVKRGNTIDLLQISTVNVANEEDPINLSVQQNNFNPILASFKIEDEDDKMITVEVTSFFNTDSPSFNIIGDYQKKEYKIGGVDKSRSRIDRVSAFPKNIEILHTLTYSVKEPPRGNSSNTFSFQVNHSIIELPEDKMKVRFVDSRVGWFSLRKYNFSSDALKADDYRIAKRWRLVPKDKEAYARGELVEPVKPIVYYLDPATPKKWVPYFIKGIEDWNSAFKKAGFKNAIIAKEAPTKEEDPDFNPEDIRYSTVRYVASTTRNAVGPSVADPRTGEIIESDIIWYHNHLRSYRNRYLLETGAANPKARTLNTPEEEIGEMMRRVISHEIGHAIGLPHNMKASSAYPVDSLRSGKFTQKMGIATTIMDYARYNYVAQPGDKNIRFIRQLGPYDDYAVEWGYRYYEDQTAEEVKTILEQFVDDKSTQKLYMFGGYNNDPDSQTENIGDNTIKASNYGLSNLKIVAKNLNDWTTENGQTYDDLEELYGEMLSVYRRYVYHVANNIGGVHETLLHKGQPGTPYQLVNREEQMDALAFLNENVFQTQYWLIDKGLVSNFSDEGTLERLININVNLLKRLTSSRSLNEMMNSNASLQGNGLSVHELLNQLTDDIIYQNETPDLAERELQKQMINHFEDLIEDDKLASEIKAYILNIQEDLKPYTRKLSKRKNGILKTHYLFLHHSLNDK</sequence>
<dbReference type="InterPro" id="IPR034032">
    <property type="entry name" value="Zn_MMP-like_bac"/>
</dbReference>
<organism evidence="4 5">
    <name type="scientific">Psychroflexus salarius</name>
    <dbReference type="NCBI Taxonomy" id="1155689"/>
    <lineage>
        <taxon>Bacteria</taxon>
        <taxon>Pseudomonadati</taxon>
        <taxon>Bacteroidota</taxon>
        <taxon>Flavobacteriia</taxon>
        <taxon>Flavobacteriales</taxon>
        <taxon>Flavobacteriaceae</taxon>
        <taxon>Psychroflexus</taxon>
    </lineage>
</organism>
<evidence type="ECO:0000259" key="2">
    <source>
        <dbReference type="Pfam" id="PF17148"/>
    </source>
</evidence>
<dbReference type="Pfam" id="PF17148">
    <property type="entry name" value="DUF5117"/>
    <property type="match status" value="1"/>
</dbReference>
<dbReference type="PANTHER" id="PTHR38478:SF1">
    <property type="entry name" value="ZINC DEPENDENT METALLOPROTEASE DOMAIN LIPOPROTEIN"/>
    <property type="match status" value="1"/>
</dbReference>
<dbReference type="STRING" id="1155689.SAMN05444278_10966"/>
<dbReference type="Gene3D" id="3.40.390.10">
    <property type="entry name" value="Collagenase (Catalytic Domain)"/>
    <property type="match status" value="1"/>
</dbReference>
<accession>A0A1M4XLD9</accession>
<dbReference type="InterPro" id="IPR024079">
    <property type="entry name" value="MetalloPept_cat_dom_sf"/>
</dbReference>
<gene>
    <name evidence="4" type="ORF">SAMN05444278_10966</name>
</gene>
<dbReference type="Pfam" id="PF16313">
    <property type="entry name" value="DUF4953"/>
    <property type="match status" value="1"/>
</dbReference>
<name>A0A1M4XLD9_9FLAO</name>
<dbReference type="SUPFAM" id="SSF55486">
    <property type="entry name" value="Metalloproteases ('zincins'), catalytic domain"/>
    <property type="match status" value="1"/>
</dbReference>
<protein>
    <recommendedName>
        <fullName evidence="6">Zinc-dependent metalloprotease</fullName>
    </recommendedName>
</protein>
<proteinExistence type="predicted"/>
<dbReference type="AlphaFoldDB" id="A0A1M4XLD9"/>
<keyword evidence="5" id="KW-1185">Reference proteome</keyword>
<evidence type="ECO:0008006" key="6">
    <source>
        <dbReference type="Google" id="ProtNLM"/>
    </source>
</evidence>
<feature type="domain" description="DUF5117" evidence="2">
    <location>
        <begin position="84"/>
        <end position="270"/>
    </location>
</feature>
<dbReference type="Proteomes" id="UP000184462">
    <property type="component" value="Unassembled WGS sequence"/>
</dbReference>
<dbReference type="EMBL" id="FQTW01000009">
    <property type="protein sequence ID" value="SHE94289.1"/>
    <property type="molecule type" value="Genomic_DNA"/>
</dbReference>
<dbReference type="RefSeq" id="WP_073193535.1">
    <property type="nucleotide sequence ID" value="NZ_FQTW01000009.1"/>
</dbReference>
<feature type="domain" description="DUF5118" evidence="3">
    <location>
        <begin position="27"/>
        <end position="72"/>
    </location>
</feature>
<dbReference type="OrthoDB" id="9776599at2"/>
<evidence type="ECO:0000313" key="5">
    <source>
        <dbReference type="Proteomes" id="UP000184462"/>
    </source>
</evidence>
<dbReference type="InterPro" id="IPR033428">
    <property type="entry name" value="DUF5118"/>
</dbReference>
<dbReference type="Pfam" id="PF17162">
    <property type="entry name" value="DUF5118"/>
    <property type="match status" value="1"/>
</dbReference>
<dbReference type="PANTHER" id="PTHR38478">
    <property type="entry name" value="PEPTIDASE M1A AND M12B"/>
    <property type="match status" value="1"/>
</dbReference>
<evidence type="ECO:0000259" key="1">
    <source>
        <dbReference type="Pfam" id="PF16313"/>
    </source>
</evidence>
<evidence type="ECO:0000313" key="4">
    <source>
        <dbReference type="EMBL" id="SHE94289.1"/>
    </source>
</evidence>
<evidence type="ECO:0000259" key="3">
    <source>
        <dbReference type="Pfam" id="PF17162"/>
    </source>
</evidence>
<dbReference type="CDD" id="cd04276">
    <property type="entry name" value="ZnMc_MMP_like_2"/>
    <property type="match status" value="1"/>
</dbReference>
<dbReference type="InterPro" id="IPR033413">
    <property type="entry name" value="DUF5117"/>
</dbReference>
<dbReference type="InterPro" id="IPR032534">
    <property type="entry name" value="EcxA_zinc-bd"/>
</dbReference>
<dbReference type="GO" id="GO:0008237">
    <property type="term" value="F:metallopeptidase activity"/>
    <property type="evidence" value="ECO:0007669"/>
    <property type="project" value="InterPro"/>
</dbReference>
<feature type="domain" description="EcxA zinc-binding" evidence="1">
    <location>
        <begin position="404"/>
        <end position="706"/>
    </location>
</feature>